<dbReference type="Gramene" id="TraesWEE_scaffold_066960_01G000200.1">
    <property type="protein sequence ID" value="TraesWEE_scaffold_066960_01G000200.1"/>
    <property type="gene ID" value="TraesWEE_scaffold_066960_01G000200"/>
</dbReference>
<protein>
    <submittedName>
        <fullName evidence="1">Uncharacterized protein</fullName>
    </submittedName>
</protein>
<name>A0A3B6KFR5_WHEAT</name>
<dbReference type="Gramene" id="TraesLDM5A03G02642730.1">
    <property type="protein sequence ID" value="TraesLDM5A03G02642730.1.CDS1"/>
    <property type="gene ID" value="TraesLDM5A03G02642730"/>
</dbReference>
<dbReference type="Gramene" id="TraesCAD_scaffold_081524_01G000200.1">
    <property type="protein sequence ID" value="TraesCAD_scaffold_081524_01G000200.1"/>
    <property type="gene ID" value="TraesCAD_scaffold_081524_01G000200"/>
</dbReference>
<keyword evidence="2" id="KW-1185">Reference proteome</keyword>
<dbReference type="AlphaFoldDB" id="A0A3B6KFR5"/>
<reference evidence="1" key="1">
    <citation type="submission" date="2018-08" db="EMBL/GenBank/DDBJ databases">
        <authorList>
            <person name="Rossello M."/>
        </authorList>
    </citation>
    <scope>NUCLEOTIDE SEQUENCE [LARGE SCALE GENOMIC DNA]</scope>
    <source>
        <strain evidence="1">cv. Chinese Spring</strain>
    </source>
</reference>
<dbReference type="Gramene" id="TraesCLE_scaffold_086529_01G000100.1">
    <property type="protein sequence ID" value="TraesCLE_scaffold_086529_01G000100.1"/>
    <property type="gene ID" value="TraesCLE_scaffold_086529_01G000100"/>
</dbReference>
<organism evidence="1">
    <name type="scientific">Triticum aestivum</name>
    <name type="common">Wheat</name>
    <dbReference type="NCBI Taxonomy" id="4565"/>
    <lineage>
        <taxon>Eukaryota</taxon>
        <taxon>Viridiplantae</taxon>
        <taxon>Streptophyta</taxon>
        <taxon>Embryophyta</taxon>
        <taxon>Tracheophyta</taxon>
        <taxon>Spermatophyta</taxon>
        <taxon>Magnoliopsida</taxon>
        <taxon>Liliopsida</taxon>
        <taxon>Poales</taxon>
        <taxon>Poaceae</taxon>
        <taxon>BOP clade</taxon>
        <taxon>Pooideae</taxon>
        <taxon>Triticodae</taxon>
        <taxon>Triticeae</taxon>
        <taxon>Triticinae</taxon>
        <taxon>Triticum</taxon>
    </lineage>
</organism>
<dbReference type="Proteomes" id="UP000019116">
    <property type="component" value="Chromosome 5A"/>
</dbReference>
<dbReference type="Gramene" id="TraesROB_scaffold_052291_01G000200.1">
    <property type="protein sequence ID" value="TraesROB_scaffold_052291_01G000200.1"/>
    <property type="gene ID" value="TraesROB_scaffold_052291_01G000200"/>
</dbReference>
<accession>A0A3B6KFR5</accession>
<dbReference type="Gramene" id="TraesCS5A02G134300.1">
    <property type="protein sequence ID" value="TraesCS5A02G134300.1.cds1"/>
    <property type="gene ID" value="TraesCS5A02G134300"/>
</dbReference>
<sequence>MAAPRTMRAMQYDKYGDGAEGLKVHARRHNELSPNRLDMRRVRFNDRKVRFRRCRNPCDVWLGELLAFLLE</sequence>
<reference evidence="1" key="2">
    <citation type="submission" date="2018-10" db="UniProtKB">
        <authorList>
            <consortium name="EnsemblPlants"/>
        </authorList>
    </citation>
    <scope>IDENTIFICATION</scope>
</reference>
<dbReference type="Gramene" id="TraesCS5A03G0379300.1">
    <property type="protein sequence ID" value="TraesCS5A03G0379300.1.CDS1"/>
    <property type="gene ID" value="TraesCS5A03G0379300"/>
</dbReference>
<dbReference type="Gramene" id="TraesNOR5A03G02660810.1">
    <property type="protein sequence ID" value="TraesNOR5A03G02660810.1.CDS1"/>
    <property type="gene ID" value="TraesNOR5A03G02660810"/>
</dbReference>
<evidence type="ECO:0000313" key="1">
    <source>
        <dbReference type="EnsemblPlants" id="TraesCS5A02G134300.1.cds1"/>
    </source>
</evidence>
<proteinExistence type="predicted"/>
<dbReference type="Gramene" id="TraesRN5A0100389100.1">
    <property type="protein sequence ID" value="TraesRN5A0100389100.1"/>
    <property type="gene ID" value="TraesRN5A0100389100"/>
</dbReference>
<evidence type="ECO:0000313" key="2">
    <source>
        <dbReference type="Proteomes" id="UP000019116"/>
    </source>
</evidence>
<dbReference type="EnsemblPlants" id="TraesCS5A02G134300.1">
    <property type="protein sequence ID" value="TraesCS5A02G134300.1.cds1"/>
    <property type="gene ID" value="TraesCS5A02G134300"/>
</dbReference>